<evidence type="ECO:0000313" key="2">
    <source>
        <dbReference type="Proteomes" id="UP000595437"/>
    </source>
</evidence>
<protein>
    <submittedName>
        <fullName evidence="1">Uncharacterized protein</fullName>
    </submittedName>
</protein>
<reference evidence="2" key="1">
    <citation type="submission" date="2021-01" db="EMBL/GenBank/DDBJ databases">
        <title>Caligus Genome Assembly.</title>
        <authorList>
            <person name="Gallardo-Escarate C."/>
        </authorList>
    </citation>
    <scope>NUCLEOTIDE SEQUENCE [LARGE SCALE GENOMIC DNA]</scope>
</reference>
<accession>A0A7T8JWB0</accession>
<name>A0A7T8JWB0_CALRO</name>
<dbReference type="Proteomes" id="UP000595437">
    <property type="component" value="Chromosome 12"/>
</dbReference>
<proteinExistence type="predicted"/>
<dbReference type="EMBL" id="CP045901">
    <property type="protein sequence ID" value="QQP37632.1"/>
    <property type="molecule type" value="Genomic_DNA"/>
</dbReference>
<keyword evidence="2" id="KW-1185">Reference proteome</keyword>
<gene>
    <name evidence="1" type="ORF">FKW44_017964</name>
</gene>
<sequence length="79" mass="8796">MDTPDFRSYFLIRIKLAKATISTGTSFTFLTLGLASPPSRDGERTSIMAVCSGIEYVIRKTPGDEDTEDYRRCEAPDRG</sequence>
<evidence type="ECO:0000313" key="1">
    <source>
        <dbReference type="EMBL" id="QQP37632.1"/>
    </source>
</evidence>
<dbReference type="AlphaFoldDB" id="A0A7T8JWB0"/>
<organism evidence="1 2">
    <name type="scientific">Caligus rogercresseyi</name>
    <name type="common">Sea louse</name>
    <dbReference type="NCBI Taxonomy" id="217165"/>
    <lineage>
        <taxon>Eukaryota</taxon>
        <taxon>Metazoa</taxon>
        <taxon>Ecdysozoa</taxon>
        <taxon>Arthropoda</taxon>
        <taxon>Crustacea</taxon>
        <taxon>Multicrustacea</taxon>
        <taxon>Hexanauplia</taxon>
        <taxon>Copepoda</taxon>
        <taxon>Siphonostomatoida</taxon>
        <taxon>Caligidae</taxon>
        <taxon>Caligus</taxon>
    </lineage>
</organism>